<dbReference type="EMBL" id="JBHSMU010000015">
    <property type="protein sequence ID" value="MFC5461481.1"/>
    <property type="molecule type" value="Genomic_DNA"/>
</dbReference>
<reference evidence="6" key="1">
    <citation type="journal article" date="2019" name="Int. J. Syst. Evol. Microbiol.">
        <title>The Global Catalogue of Microorganisms (GCM) 10K type strain sequencing project: providing services to taxonomists for standard genome sequencing and annotation.</title>
        <authorList>
            <consortium name="The Broad Institute Genomics Platform"/>
            <consortium name="The Broad Institute Genome Sequencing Center for Infectious Disease"/>
            <person name="Wu L."/>
            <person name="Ma J."/>
        </authorList>
    </citation>
    <scope>NUCLEOTIDE SEQUENCE [LARGE SCALE GENOMIC DNA]</scope>
    <source>
        <strain evidence="6">KACC 12649</strain>
    </source>
</reference>
<evidence type="ECO:0000259" key="4">
    <source>
        <dbReference type="PROSITE" id="PS50987"/>
    </source>
</evidence>
<dbReference type="PROSITE" id="PS50987">
    <property type="entry name" value="HTH_ARSR_2"/>
    <property type="match status" value="1"/>
</dbReference>
<keyword evidence="1" id="KW-0805">Transcription regulation</keyword>
<name>A0ABW0L9M6_9BURK</name>
<dbReference type="PRINTS" id="PR00778">
    <property type="entry name" value="HTHARSR"/>
</dbReference>
<dbReference type="NCBIfam" id="NF033788">
    <property type="entry name" value="HTH_metalloreg"/>
    <property type="match status" value="1"/>
</dbReference>
<keyword evidence="3" id="KW-0804">Transcription</keyword>
<evidence type="ECO:0000256" key="1">
    <source>
        <dbReference type="ARBA" id="ARBA00023015"/>
    </source>
</evidence>
<dbReference type="Pfam" id="PF12840">
    <property type="entry name" value="HTH_20"/>
    <property type="match status" value="1"/>
</dbReference>
<protein>
    <submittedName>
        <fullName evidence="5">Metalloregulator ArsR/SmtB family transcription factor</fullName>
    </submittedName>
</protein>
<keyword evidence="2" id="KW-0238">DNA-binding</keyword>
<accession>A0ABW0L9M6</accession>
<dbReference type="InterPro" id="IPR036388">
    <property type="entry name" value="WH-like_DNA-bd_sf"/>
</dbReference>
<dbReference type="CDD" id="cd00090">
    <property type="entry name" value="HTH_ARSR"/>
    <property type="match status" value="1"/>
</dbReference>
<dbReference type="SUPFAM" id="SSF46785">
    <property type="entry name" value="Winged helix' DNA-binding domain"/>
    <property type="match status" value="1"/>
</dbReference>
<dbReference type="RefSeq" id="WP_379784934.1">
    <property type="nucleotide sequence ID" value="NZ_JBHSMU010000015.1"/>
</dbReference>
<organism evidence="5 6">
    <name type="scientific">Massilia niabensis</name>
    <dbReference type="NCBI Taxonomy" id="544910"/>
    <lineage>
        <taxon>Bacteria</taxon>
        <taxon>Pseudomonadati</taxon>
        <taxon>Pseudomonadota</taxon>
        <taxon>Betaproteobacteria</taxon>
        <taxon>Burkholderiales</taxon>
        <taxon>Oxalobacteraceae</taxon>
        <taxon>Telluria group</taxon>
        <taxon>Massilia</taxon>
    </lineage>
</organism>
<evidence type="ECO:0000256" key="3">
    <source>
        <dbReference type="ARBA" id="ARBA00023163"/>
    </source>
</evidence>
<dbReference type="InterPro" id="IPR036390">
    <property type="entry name" value="WH_DNA-bd_sf"/>
</dbReference>
<dbReference type="InterPro" id="IPR051081">
    <property type="entry name" value="HTH_MetalResp_TranReg"/>
</dbReference>
<keyword evidence="6" id="KW-1185">Reference proteome</keyword>
<dbReference type="Gene3D" id="1.10.10.10">
    <property type="entry name" value="Winged helix-like DNA-binding domain superfamily/Winged helix DNA-binding domain"/>
    <property type="match status" value="1"/>
</dbReference>
<dbReference type="SMART" id="SM00418">
    <property type="entry name" value="HTH_ARSR"/>
    <property type="match status" value="1"/>
</dbReference>
<sequence length="104" mass="11224">MSTVFKALSDPTRRKVLQLLQAGPIGAGELADMFEVSKPTMSAHFAVLVGAGLIEAEKQGRNVTYRLKLSVLEEALLAFAQAFGLQVTRPEGGHSEVESKQEKP</sequence>
<dbReference type="PANTHER" id="PTHR33154">
    <property type="entry name" value="TRANSCRIPTIONAL REGULATOR, ARSR FAMILY"/>
    <property type="match status" value="1"/>
</dbReference>
<feature type="domain" description="HTH arsR-type" evidence="4">
    <location>
        <begin position="1"/>
        <end position="86"/>
    </location>
</feature>
<dbReference type="InterPro" id="IPR011991">
    <property type="entry name" value="ArsR-like_HTH"/>
</dbReference>
<dbReference type="PANTHER" id="PTHR33154:SF33">
    <property type="entry name" value="TRANSCRIPTIONAL REPRESSOR SDPR"/>
    <property type="match status" value="1"/>
</dbReference>
<comment type="caution">
    <text evidence="5">The sequence shown here is derived from an EMBL/GenBank/DDBJ whole genome shotgun (WGS) entry which is preliminary data.</text>
</comment>
<evidence type="ECO:0000313" key="5">
    <source>
        <dbReference type="EMBL" id="MFC5461481.1"/>
    </source>
</evidence>
<dbReference type="InterPro" id="IPR001845">
    <property type="entry name" value="HTH_ArsR_DNA-bd_dom"/>
</dbReference>
<proteinExistence type="predicted"/>
<evidence type="ECO:0000313" key="6">
    <source>
        <dbReference type="Proteomes" id="UP001596050"/>
    </source>
</evidence>
<dbReference type="Proteomes" id="UP001596050">
    <property type="component" value="Unassembled WGS sequence"/>
</dbReference>
<evidence type="ECO:0000256" key="2">
    <source>
        <dbReference type="ARBA" id="ARBA00023125"/>
    </source>
</evidence>
<gene>
    <name evidence="5" type="ORF">ACFPN5_16850</name>
</gene>